<dbReference type="AlphaFoldDB" id="A0A218X7X6"/>
<feature type="compositionally biased region" description="Low complexity" evidence="1">
    <location>
        <begin position="106"/>
        <end position="115"/>
    </location>
</feature>
<sequence>MLARVATEDKRWKRMEQQDGIEEKSSEFDSVLGPMKFGKYIEDASLVNELFKMRTFLMEGEGGEEDGTDGGGMAENGNEGQSRRVNRGSADGADWSRKSRKRKRQWWCCKGSHAK</sequence>
<proteinExistence type="predicted"/>
<feature type="region of interest" description="Disordered" evidence="1">
    <location>
        <begin position="1"/>
        <end position="27"/>
    </location>
</feature>
<evidence type="ECO:0000256" key="1">
    <source>
        <dbReference type="SAM" id="MobiDB-lite"/>
    </source>
</evidence>
<accession>A0A218X7X6</accession>
<dbReference type="EMBL" id="MTKT01002214">
    <property type="protein sequence ID" value="OWM81305.1"/>
    <property type="molecule type" value="Genomic_DNA"/>
</dbReference>
<evidence type="ECO:0000313" key="2">
    <source>
        <dbReference type="EMBL" id="OWM81305.1"/>
    </source>
</evidence>
<organism evidence="2 3">
    <name type="scientific">Punica granatum</name>
    <name type="common">Pomegranate</name>
    <dbReference type="NCBI Taxonomy" id="22663"/>
    <lineage>
        <taxon>Eukaryota</taxon>
        <taxon>Viridiplantae</taxon>
        <taxon>Streptophyta</taxon>
        <taxon>Embryophyta</taxon>
        <taxon>Tracheophyta</taxon>
        <taxon>Spermatophyta</taxon>
        <taxon>Magnoliopsida</taxon>
        <taxon>eudicotyledons</taxon>
        <taxon>Gunneridae</taxon>
        <taxon>Pentapetalae</taxon>
        <taxon>rosids</taxon>
        <taxon>malvids</taxon>
        <taxon>Myrtales</taxon>
        <taxon>Lythraceae</taxon>
        <taxon>Punica</taxon>
    </lineage>
</organism>
<reference evidence="3" key="1">
    <citation type="journal article" date="2017" name="Plant J.">
        <title>The pomegranate (Punica granatum L.) genome and the genomics of punicalagin biosynthesis.</title>
        <authorList>
            <person name="Qin G."/>
            <person name="Xu C."/>
            <person name="Ming R."/>
            <person name="Tang H."/>
            <person name="Guyot R."/>
            <person name="Kramer E.M."/>
            <person name="Hu Y."/>
            <person name="Yi X."/>
            <person name="Qi Y."/>
            <person name="Xu X."/>
            <person name="Gao Z."/>
            <person name="Pan H."/>
            <person name="Jian J."/>
            <person name="Tian Y."/>
            <person name="Yue Z."/>
            <person name="Xu Y."/>
        </authorList>
    </citation>
    <scope>NUCLEOTIDE SEQUENCE [LARGE SCALE GENOMIC DNA]</scope>
    <source>
        <strain evidence="3">cv. Dabenzi</strain>
    </source>
</reference>
<dbReference type="Proteomes" id="UP000197138">
    <property type="component" value="Unassembled WGS sequence"/>
</dbReference>
<comment type="caution">
    <text evidence="2">The sequence shown here is derived from an EMBL/GenBank/DDBJ whole genome shotgun (WGS) entry which is preliminary data.</text>
</comment>
<feature type="region of interest" description="Disordered" evidence="1">
    <location>
        <begin position="60"/>
        <end position="115"/>
    </location>
</feature>
<protein>
    <submittedName>
        <fullName evidence="2">Uncharacterized protein</fullName>
    </submittedName>
</protein>
<name>A0A218X7X6_PUNGR</name>
<evidence type="ECO:0000313" key="3">
    <source>
        <dbReference type="Proteomes" id="UP000197138"/>
    </source>
</evidence>
<gene>
    <name evidence="2" type="ORF">CDL15_Pgr007343</name>
</gene>